<accession>A0ABS7XDL0</accession>
<dbReference type="Proteomes" id="UP000663814">
    <property type="component" value="Unassembled WGS sequence"/>
</dbReference>
<protein>
    <recommendedName>
        <fullName evidence="4">TIGR02285 family protein</fullName>
    </recommendedName>
</protein>
<evidence type="ECO:0000313" key="2">
    <source>
        <dbReference type="EMBL" id="MBZ9613658.1"/>
    </source>
</evidence>
<proteinExistence type="predicted"/>
<keyword evidence="1" id="KW-0732">Signal</keyword>
<gene>
    <name evidence="2" type="ORF">I4W93_018850</name>
</gene>
<feature type="signal peptide" evidence="1">
    <location>
        <begin position="1"/>
        <end position="27"/>
    </location>
</feature>
<feature type="chain" id="PRO_5046229993" description="TIGR02285 family protein" evidence="1">
    <location>
        <begin position="28"/>
        <end position="287"/>
    </location>
</feature>
<reference evidence="2 3" key="1">
    <citation type="submission" date="2021-08" db="EMBL/GenBank/DDBJ databases">
        <title>Rheinheimera aquimaris sp. nov., isolated from seawater of the East Sea in Korea.</title>
        <authorList>
            <person name="Kim K.H."/>
            <person name="Wenting R."/>
            <person name="Kim K.R."/>
            <person name="Jeon C.O."/>
        </authorList>
    </citation>
    <scope>NUCLEOTIDE SEQUENCE [LARGE SCALE GENOMIC DNA]</scope>
    <source>
        <strain evidence="2 3">MA-13</strain>
    </source>
</reference>
<evidence type="ECO:0000313" key="3">
    <source>
        <dbReference type="Proteomes" id="UP000663814"/>
    </source>
</evidence>
<sequence length="287" mass="32411">MVNVSICRKITMLLRAICLLAMCSVQARLAIHWLQADLPPYFIQQGEFAGQGTLQRLQQLVQAELPDYQHHEEWQSLLRREQMLFDTATSYCSFGIVKTPERAAIKFSALVSVGAGYAVTLTEHGKLYQRWLEAKQPALLPWLIKLPDVIGLMESGRALPELVNQLAPGNMLTLPIATNPLTLLAHQRADFLVEYPARAEYLKRTAGMAKLKLHHHFLDERDVNLSYVACSPATSDQIINDINAAIAKAKLHPAYQDIMFSWHEPNQMPVLELLYHRYIGSTDGQEP</sequence>
<comment type="caution">
    <text evidence="2">The sequence shown here is derived from an EMBL/GenBank/DDBJ whole genome shotgun (WGS) entry which is preliminary data.</text>
</comment>
<keyword evidence="3" id="KW-1185">Reference proteome</keyword>
<dbReference type="EMBL" id="JAERPS020000009">
    <property type="protein sequence ID" value="MBZ9613658.1"/>
    <property type="molecule type" value="Genomic_DNA"/>
</dbReference>
<organism evidence="2 3">
    <name type="scientific">Rheinheimera maricola</name>
    <dbReference type="NCBI Taxonomy" id="2793282"/>
    <lineage>
        <taxon>Bacteria</taxon>
        <taxon>Pseudomonadati</taxon>
        <taxon>Pseudomonadota</taxon>
        <taxon>Gammaproteobacteria</taxon>
        <taxon>Chromatiales</taxon>
        <taxon>Chromatiaceae</taxon>
        <taxon>Rheinheimera</taxon>
    </lineage>
</organism>
<evidence type="ECO:0000256" key="1">
    <source>
        <dbReference type="SAM" id="SignalP"/>
    </source>
</evidence>
<dbReference type="RefSeq" id="WP_224673566.1">
    <property type="nucleotide sequence ID" value="NZ_JAERPS020000009.1"/>
</dbReference>
<name>A0ABS7XDL0_9GAMM</name>
<evidence type="ECO:0008006" key="4">
    <source>
        <dbReference type="Google" id="ProtNLM"/>
    </source>
</evidence>